<organism evidence="1">
    <name type="scientific">marine sediment metagenome</name>
    <dbReference type="NCBI Taxonomy" id="412755"/>
    <lineage>
        <taxon>unclassified sequences</taxon>
        <taxon>metagenomes</taxon>
        <taxon>ecological metagenomes</taxon>
    </lineage>
</organism>
<reference evidence="1" key="1">
    <citation type="journal article" date="2014" name="Front. Microbiol.">
        <title>High frequency of phylogenetically diverse reductive dehalogenase-homologous genes in deep subseafloor sedimentary metagenomes.</title>
        <authorList>
            <person name="Kawai M."/>
            <person name="Futagami T."/>
            <person name="Toyoda A."/>
            <person name="Takaki Y."/>
            <person name="Nishi S."/>
            <person name="Hori S."/>
            <person name="Arai W."/>
            <person name="Tsubouchi T."/>
            <person name="Morono Y."/>
            <person name="Uchiyama I."/>
            <person name="Ito T."/>
            <person name="Fujiyama A."/>
            <person name="Inagaki F."/>
            <person name="Takami H."/>
        </authorList>
    </citation>
    <scope>NUCLEOTIDE SEQUENCE</scope>
    <source>
        <strain evidence="1">Expedition CK06-06</strain>
    </source>
</reference>
<proteinExistence type="predicted"/>
<evidence type="ECO:0000313" key="1">
    <source>
        <dbReference type="EMBL" id="GAJ04941.1"/>
    </source>
</evidence>
<dbReference type="EMBL" id="BARW01027708">
    <property type="protein sequence ID" value="GAJ04941.1"/>
    <property type="molecule type" value="Genomic_DNA"/>
</dbReference>
<comment type="caution">
    <text evidence="1">The sequence shown here is derived from an EMBL/GenBank/DDBJ whole genome shotgun (WGS) entry which is preliminary data.</text>
</comment>
<sequence length="42" mass="4813">MFLLFLSPSRQAGQFITIPTQEVIFSVPLASEVFDEKQIRDL</sequence>
<feature type="non-terminal residue" evidence="1">
    <location>
        <position position="42"/>
    </location>
</feature>
<gene>
    <name evidence="1" type="ORF">S12H4_44900</name>
</gene>
<name>X1UYG5_9ZZZZ</name>
<dbReference type="AlphaFoldDB" id="X1UYG5"/>
<protein>
    <submittedName>
        <fullName evidence="1">Uncharacterized protein</fullName>
    </submittedName>
</protein>
<accession>X1UYG5</accession>